<sequence>MNLIFDESGNWDRNTERYFVIGGYVTQNQYRIRAVMRRAVKDVREQFPSLSALPEIKANNCPSIAKDYIIRKLAKENIDIYYIVVDKNHLDYNLLESNYNRFYNYQLGLVARYIRSTNNFTELNFTIDNKSLKVGSLNSFEDYIAIKLNFGLRKQTYVSVKYLDSQHFFEIQAADFICNALWGRENYPNTDLYSPFIWRLVKKRLKFPITGFGK</sequence>
<gene>
    <name evidence="1" type="ordered locus">PTH_2602</name>
</gene>
<dbReference type="HOGENOM" id="CLU_104060_1_0_9"/>
<accession>A5CZ00</accession>
<reference evidence="2" key="1">
    <citation type="journal article" date="2008" name="Genome Res.">
        <title>The genome of Pelotomaculum thermopropionicum reveals niche-associated evolution in anaerobic microbiota.</title>
        <authorList>
            <person name="Kosaka T."/>
            <person name="Kato S."/>
            <person name="Shimoyama T."/>
            <person name="Ishii S."/>
            <person name="Abe T."/>
            <person name="Watanabe K."/>
        </authorList>
    </citation>
    <scope>NUCLEOTIDE SEQUENCE [LARGE SCALE GENOMIC DNA]</scope>
    <source>
        <strain evidence="2">DSM 13744 / JCM 10971 / SI</strain>
    </source>
</reference>
<dbReference type="Pfam" id="PF12686">
    <property type="entry name" value="DUF3800"/>
    <property type="match status" value="1"/>
</dbReference>
<protein>
    <recommendedName>
        <fullName evidence="3">DUF3800 domain-containing protein</fullName>
    </recommendedName>
</protein>
<organism evidence="1 2">
    <name type="scientific">Pelotomaculum thermopropionicum (strain DSM 13744 / JCM 10971 / SI)</name>
    <dbReference type="NCBI Taxonomy" id="370438"/>
    <lineage>
        <taxon>Bacteria</taxon>
        <taxon>Bacillati</taxon>
        <taxon>Bacillota</taxon>
        <taxon>Clostridia</taxon>
        <taxon>Eubacteriales</taxon>
        <taxon>Desulfotomaculaceae</taxon>
        <taxon>Pelotomaculum</taxon>
    </lineage>
</organism>
<evidence type="ECO:0000313" key="2">
    <source>
        <dbReference type="Proteomes" id="UP000006556"/>
    </source>
</evidence>
<dbReference type="InterPro" id="IPR024524">
    <property type="entry name" value="DUF3800"/>
</dbReference>
<name>A5CZ00_PELTS</name>
<evidence type="ECO:0000313" key="1">
    <source>
        <dbReference type="EMBL" id="BAF60783.1"/>
    </source>
</evidence>
<dbReference type="KEGG" id="pth:PTH_2602"/>
<dbReference type="AlphaFoldDB" id="A5CZ00"/>
<keyword evidence="2" id="KW-1185">Reference proteome</keyword>
<dbReference type="EMBL" id="AP009389">
    <property type="protein sequence ID" value="BAF60783.1"/>
    <property type="molecule type" value="Genomic_DNA"/>
</dbReference>
<proteinExistence type="predicted"/>
<evidence type="ECO:0008006" key="3">
    <source>
        <dbReference type="Google" id="ProtNLM"/>
    </source>
</evidence>
<dbReference type="Proteomes" id="UP000006556">
    <property type="component" value="Chromosome"/>
</dbReference>
<dbReference type="eggNOG" id="ENOG503398K">
    <property type="taxonomic scope" value="Bacteria"/>
</dbReference>